<dbReference type="PANTHER" id="PTHR30213:SF0">
    <property type="entry name" value="UPF0761 MEMBRANE PROTEIN YIHY"/>
    <property type="match status" value="1"/>
</dbReference>
<evidence type="ECO:0000256" key="7">
    <source>
        <dbReference type="SAM" id="Phobius"/>
    </source>
</evidence>
<feature type="region of interest" description="Disordered" evidence="6">
    <location>
        <begin position="301"/>
        <end position="324"/>
    </location>
</feature>
<reference evidence="8" key="1">
    <citation type="submission" date="2022-10" db="EMBL/GenBank/DDBJ databases">
        <title>The WGS of Solirubrobacter ginsenosidimutans DSM 21036.</title>
        <authorList>
            <person name="Jiang Z."/>
        </authorList>
    </citation>
    <scope>NUCLEOTIDE SEQUENCE</scope>
    <source>
        <strain evidence="8">DSM 21036</strain>
    </source>
</reference>
<dbReference type="NCBIfam" id="TIGR00765">
    <property type="entry name" value="yihY_not_rbn"/>
    <property type="match status" value="1"/>
</dbReference>
<dbReference type="EMBL" id="JAPDOD010000002">
    <property type="protein sequence ID" value="MDA0159193.1"/>
    <property type="molecule type" value="Genomic_DNA"/>
</dbReference>
<feature type="transmembrane region" description="Helical" evidence="7">
    <location>
        <begin position="157"/>
        <end position="182"/>
    </location>
</feature>
<comment type="subcellular location">
    <subcellularLocation>
        <location evidence="1">Cell membrane</location>
        <topology evidence="1">Multi-pass membrane protein</topology>
    </subcellularLocation>
</comment>
<keyword evidence="3 7" id="KW-0812">Transmembrane</keyword>
<dbReference type="PANTHER" id="PTHR30213">
    <property type="entry name" value="INNER MEMBRANE PROTEIN YHJD"/>
    <property type="match status" value="1"/>
</dbReference>
<sequence>MAHATSSTERSTNGKNDVPEQPTDLPKEAFPAILKRTFKQFGEDQLTTWAAALTYFGVLSLFPMLLALVSVLGVIGPSATQPLLDNLSSVAPGPAKDILTNVLTSLESNQGGSTVALIIGLAAAIWAASGYIGAFMDASNNVWDVPEGRPIWKKIPVRLGVTVALLVLLTVTALAVVFTGPVAQKAGDVIGLGGTFVDVWSIAKWPILLLIVSFMISLLYWACPNVKQPGFPWVTPGGLFAVVLWLLASLLFAFYVSKFSSYNKTYGSLGGVIVFLTWLWITNIIVLLGAELNSEMERSRAIRGGHPPEQEPYLPLRDEPKTDG</sequence>
<evidence type="ECO:0000256" key="1">
    <source>
        <dbReference type="ARBA" id="ARBA00004651"/>
    </source>
</evidence>
<feature type="transmembrane region" description="Helical" evidence="7">
    <location>
        <begin position="202"/>
        <end position="221"/>
    </location>
</feature>
<evidence type="ECO:0000313" key="9">
    <source>
        <dbReference type="Proteomes" id="UP001149140"/>
    </source>
</evidence>
<evidence type="ECO:0000256" key="3">
    <source>
        <dbReference type="ARBA" id="ARBA00022692"/>
    </source>
</evidence>
<dbReference type="AlphaFoldDB" id="A0A9X3S364"/>
<name>A0A9X3S364_9ACTN</name>
<dbReference type="Pfam" id="PF03631">
    <property type="entry name" value="Virul_fac_BrkB"/>
    <property type="match status" value="1"/>
</dbReference>
<organism evidence="8 9">
    <name type="scientific">Solirubrobacter ginsenosidimutans</name>
    <dbReference type="NCBI Taxonomy" id="490573"/>
    <lineage>
        <taxon>Bacteria</taxon>
        <taxon>Bacillati</taxon>
        <taxon>Actinomycetota</taxon>
        <taxon>Thermoleophilia</taxon>
        <taxon>Solirubrobacterales</taxon>
        <taxon>Solirubrobacteraceae</taxon>
        <taxon>Solirubrobacter</taxon>
    </lineage>
</organism>
<evidence type="ECO:0000256" key="2">
    <source>
        <dbReference type="ARBA" id="ARBA00022475"/>
    </source>
</evidence>
<proteinExistence type="predicted"/>
<feature type="transmembrane region" description="Helical" evidence="7">
    <location>
        <begin position="233"/>
        <end position="256"/>
    </location>
</feature>
<evidence type="ECO:0000256" key="5">
    <source>
        <dbReference type="ARBA" id="ARBA00023136"/>
    </source>
</evidence>
<keyword evidence="2" id="KW-1003">Cell membrane</keyword>
<keyword evidence="4 7" id="KW-1133">Transmembrane helix</keyword>
<evidence type="ECO:0000256" key="6">
    <source>
        <dbReference type="SAM" id="MobiDB-lite"/>
    </source>
</evidence>
<feature type="transmembrane region" description="Helical" evidence="7">
    <location>
        <begin position="115"/>
        <end position="136"/>
    </location>
</feature>
<dbReference type="RefSeq" id="WP_270037867.1">
    <property type="nucleotide sequence ID" value="NZ_JAPDOD010000002.1"/>
</dbReference>
<gene>
    <name evidence="8" type="ORF">OM076_02855</name>
</gene>
<feature type="region of interest" description="Disordered" evidence="6">
    <location>
        <begin position="1"/>
        <end position="25"/>
    </location>
</feature>
<protein>
    <submittedName>
        <fullName evidence="8">YihY/virulence factor BrkB family protein</fullName>
    </submittedName>
</protein>
<feature type="compositionally biased region" description="Polar residues" evidence="6">
    <location>
        <begin position="1"/>
        <end position="15"/>
    </location>
</feature>
<feature type="transmembrane region" description="Helical" evidence="7">
    <location>
        <begin position="268"/>
        <end position="290"/>
    </location>
</feature>
<evidence type="ECO:0000313" key="8">
    <source>
        <dbReference type="EMBL" id="MDA0159193.1"/>
    </source>
</evidence>
<evidence type="ECO:0000256" key="4">
    <source>
        <dbReference type="ARBA" id="ARBA00022989"/>
    </source>
</evidence>
<dbReference type="InterPro" id="IPR017039">
    <property type="entry name" value="Virul_fac_BrkB"/>
</dbReference>
<dbReference type="PIRSF" id="PIRSF035875">
    <property type="entry name" value="RNase_BN"/>
    <property type="match status" value="1"/>
</dbReference>
<dbReference type="Proteomes" id="UP001149140">
    <property type="component" value="Unassembled WGS sequence"/>
</dbReference>
<comment type="caution">
    <text evidence="8">The sequence shown here is derived from an EMBL/GenBank/DDBJ whole genome shotgun (WGS) entry which is preliminary data.</text>
</comment>
<feature type="transmembrane region" description="Helical" evidence="7">
    <location>
        <begin position="46"/>
        <end position="75"/>
    </location>
</feature>
<dbReference type="GO" id="GO:0005886">
    <property type="term" value="C:plasma membrane"/>
    <property type="evidence" value="ECO:0007669"/>
    <property type="project" value="UniProtKB-SubCell"/>
</dbReference>
<keyword evidence="9" id="KW-1185">Reference proteome</keyword>
<keyword evidence="5 7" id="KW-0472">Membrane</keyword>
<accession>A0A9X3S364</accession>